<evidence type="ECO:0008006" key="3">
    <source>
        <dbReference type="Google" id="ProtNLM"/>
    </source>
</evidence>
<dbReference type="Proteomes" id="UP000277294">
    <property type="component" value="Unassembled WGS sequence"/>
</dbReference>
<accession>A0A3P4AWK9</accession>
<dbReference type="OrthoDB" id="116921at2"/>
<evidence type="ECO:0000313" key="1">
    <source>
        <dbReference type="EMBL" id="VCU68439.1"/>
    </source>
</evidence>
<dbReference type="RefSeq" id="WP_124077648.1">
    <property type="nucleotide sequence ID" value="NZ_UWPJ01000005.1"/>
</dbReference>
<sequence length="327" mass="36325">MPEVYEHLDAFPFAAPPMVLRRSEELLLAEPLPSRMRQDRERPPLEAVHFPPAYIDQPFVPPRGVYESASVRIEWQTMDARQPFYHRNCGVDEISFQVCGDRTIMTELGSVDVVPGEFARLPDGVAHDNRGVRDIHLLFYVPGPVERLGPVHRTAEHRMPPFPGWTPAVINELVTEGVAGPGQDVVMAPVDERMLLDHAAETDERLEVLRPAGSCTVWLYRCPTIMIGQVAADASDGKVYRRLRNAEEIQYQVAGTRTLVTQRGVLRLQPGDFVRIPRALASTSIHVGPSTHLSMVSTQPVPQVAAGTRQAERLTPEQIAALRTTGA</sequence>
<evidence type="ECO:0000313" key="2">
    <source>
        <dbReference type="Proteomes" id="UP000277294"/>
    </source>
</evidence>
<protein>
    <recommendedName>
        <fullName evidence="3">Homogentisate 1,2-dioxygenase</fullName>
    </recommendedName>
</protein>
<reference evidence="1 2" key="1">
    <citation type="submission" date="2018-10" db="EMBL/GenBank/DDBJ databases">
        <authorList>
            <person name="Criscuolo A."/>
        </authorList>
    </citation>
    <scope>NUCLEOTIDE SEQUENCE [LARGE SCALE GENOMIC DNA]</scope>
    <source>
        <strain evidence="1">DnA1</strain>
    </source>
</reference>
<dbReference type="EMBL" id="UWPJ01000005">
    <property type="protein sequence ID" value="VCU68439.1"/>
    <property type="molecule type" value="Genomic_DNA"/>
</dbReference>
<organism evidence="1 2">
    <name type="scientific">Pigmentiphaga humi</name>
    <dbReference type="NCBI Taxonomy" id="2478468"/>
    <lineage>
        <taxon>Bacteria</taxon>
        <taxon>Pseudomonadati</taxon>
        <taxon>Pseudomonadota</taxon>
        <taxon>Betaproteobacteria</taxon>
        <taxon>Burkholderiales</taxon>
        <taxon>Alcaligenaceae</taxon>
        <taxon>Pigmentiphaga</taxon>
    </lineage>
</organism>
<proteinExistence type="predicted"/>
<gene>
    <name evidence="1" type="ORF">PIGHUM_00490</name>
</gene>
<dbReference type="InterPro" id="IPR011051">
    <property type="entry name" value="RmlC_Cupin_sf"/>
</dbReference>
<name>A0A3P4AWK9_9BURK</name>
<dbReference type="SUPFAM" id="SSF51182">
    <property type="entry name" value="RmlC-like cupins"/>
    <property type="match status" value="1"/>
</dbReference>
<keyword evidence="2" id="KW-1185">Reference proteome</keyword>
<dbReference type="AlphaFoldDB" id="A0A3P4AWK9"/>